<accession>A0A9D9DS64</accession>
<keyword evidence="2 4" id="KW-0547">Nucleotide-binding</keyword>
<comment type="pathway">
    <text evidence="4">Cofactor biosynthesis; adenosylcobalamin biosynthesis; adenosylcobalamin from cob(II)yrinate a,c-diamide: step 2/7.</text>
</comment>
<dbReference type="EMBL" id="JADIMZ010000034">
    <property type="protein sequence ID" value="MBO8432207.1"/>
    <property type="molecule type" value="Genomic_DNA"/>
</dbReference>
<comment type="similarity">
    <text evidence="4">Belongs to the Cob(I)alamin adenosyltransferase family.</text>
</comment>
<evidence type="ECO:0000256" key="3">
    <source>
        <dbReference type="ARBA" id="ARBA00022840"/>
    </source>
</evidence>
<dbReference type="Gene3D" id="1.20.1200.10">
    <property type="entry name" value="Cobalamin adenosyltransferase-like"/>
    <property type="match status" value="1"/>
</dbReference>
<feature type="domain" description="Cobalamin adenosyltransferase-like" evidence="5">
    <location>
        <begin position="3"/>
        <end position="171"/>
    </location>
</feature>
<evidence type="ECO:0000259" key="5">
    <source>
        <dbReference type="Pfam" id="PF01923"/>
    </source>
</evidence>
<keyword evidence="3 4" id="KW-0067">ATP-binding</keyword>
<evidence type="ECO:0000313" key="6">
    <source>
        <dbReference type="EMBL" id="MBO8432207.1"/>
    </source>
</evidence>
<keyword evidence="1 4" id="KW-0808">Transferase</keyword>
<evidence type="ECO:0000256" key="2">
    <source>
        <dbReference type="ARBA" id="ARBA00022741"/>
    </source>
</evidence>
<dbReference type="GO" id="GO:0005524">
    <property type="term" value="F:ATP binding"/>
    <property type="evidence" value="ECO:0007669"/>
    <property type="project" value="UniProtKB-UniRule"/>
</dbReference>
<dbReference type="Pfam" id="PF01923">
    <property type="entry name" value="Cob_adeno_trans"/>
    <property type="match status" value="1"/>
</dbReference>
<proteinExistence type="inferred from homology"/>
<dbReference type="NCBIfam" id="TIGR00636">
    <property type="entry name" value="PduO_Nterm"/>
    <property type="match status" value="1"/>
</dbReference>
<dbReference type="InterPro" id="IPR016030">
    <property type="entry name" value="CblAdoTrfase-like"/>
</dbReference>
<name>A0A9D9DS64_9BACT</name>
<evidence type="ECO:0000256" key="1">
    <source>
        <dbReference type="ARBA" id="ARBA00022679"/>
    </source>
</evidence>
<dbReference type="SUPFAM" id="SSF89028">
    <property type="entry name" value="Cobalamin adenosyltransferase-like"/>
    <property type="match status" value="1"/>
</dbReference>
<dbReference type="PANTHER" id="PTHR12213">
    <property type="entry name" value="CORRINOID ADENOSYLTRANSFERASE"/>
    <property type="match status" value="1"/>
</dbReference>
<dbReference type="GO" id="GO:0008817">
    <property type="term" value="F:corrinoid adenosyltransferase activity"/>
    <property type="evidence" value="ECO:0007669"/>
    <property type="project" value="UniProtKB-UniRule"/>
</dbReference>
<gene>
    <name evidence="6" type="ORF">IAB08_02785</name>
</gene>
<dbReference type="InterPro" id="IPR036451">
    <property type="entry name" value="CblAdoTrfase-like_sf"/>
</dbReference>
<reference evidence="6" key="1">
    <citation type="submission" date="2020-10" db="EMBL/GenBank/DDBJ databases">
        <authorList>
            <person name="Gilroy R."/>
        </authorList>
    </citation>
    <scope>NUCLEOTIDE SEQUENCE</scope>
    <source>
        <strain evidence="6">2889</strain>
    </source>
</reference>
<sequence length="183" mass="20326">MKIYTKGGDKGTTSLIGGKRVGKSDSQVEVYGQIDELNAWIGLLVAESGFPDVCRFLTDIQRDLFKIGGFYSFDFSEGKSYPYPFVEAASVERLEKEIDRMQAALPELKAFILPGGCPLAARTHVARTVCRRVERCMDDFGGIPEAAHFQGSLAKAYINRLSDYLFVLARFFQHQSGLADVLL</sequence>
<dbReference type="Proteomes" id="UP000823612">
    <property type="component" value="Unassembled WGS sequence"/>
</dbReference>
<dbReference type="AlphaFoldDB" id="A0A9D9DS64"/>
<keyword evidence="4" id="KW-0169">Cobalamin biosynthesis</keyword>
<dbReference type="InterPro" id="IPR029499">
    <property type="entry name" value="PduO-typ"/>
</dbReference>
<dbReference type="GO" id="GO:0009236">
    <property type="term" value="P:cobalamin biosynthetic process"/>
    <property type="evidence" value="ECO:0007669"/>
    <property type="project" value="UniProtKB-UniRule"/>
</dbReference>
<dbReference type="PANTHER" id="PTHR12213:SF0">
    <property type="entry name" value="CORRINOID ADENOSYLTRANSFERASE MMAB"/>
    <property type="match status" value="1"/>
</dbReference>
<dbReference type="EC" id="2.5.1.17" evidence="4"/>
<comment type="catalytic activity">
    <reaction evidence="4">
        <text>2 cob(II)yrinate a,c diamide + reduced [electron-transfer flavoprotein] + 2 ATP = 2 adenosylcob(III)yrinate a,c-diamide + 2 triphosphate + oxidized [electron-transfer flavoprotein] + 3 H(+)</text>
        <dbReference type="Rhea" id="RHEA:11528"/>
        <dbReference type="Rhea" id="RHEA-COMP:10685"/>
        <dbReference type="Rhea" id="RHEA-COMP:10686"/>
        <dbReference type="ChEBI" id="CHEBI:15378"/>
        <dbReference type="ChEBI" id="CHEBI:18036"/>
        <dbReference type="ChEBI" id="CHEBI:30616"/>
        <dbReference type="ChEBI" id="CHEBI:57692"/>
        <dbReference type="ChEBI" id="CHEBI:58307"/>
        <dbReference type="ChEBI" id="CHEBI:58503"/>
        <dbReference type="ChEBI" id="CHEBI:58537"/>
        <dbReference type="EC" id="2.5.1.17"/>
    </reaction>
</comment>
<reference evidence="6" key="2">
    <citation type="journal article" date="2021" name="PeerJ">
        <title>Extensive microbial diversity within the chicken gut microbiome revealed by metagenomics and culture.</title>
        <authorList>
            <person name="Gilroy R."/>
            <person name="Ravi A."/>
            <person name="Getino M."/>
            <person name="Pursley I."/>
            <person name="Horton D.L."/>
            <person name="Alikhan N.F."/>
            <person name="Baker D."/>
            <person name="Gharbi K."/>
            <person name="Hall N."/>
            <person name="Watson M."/>
            <person name="Adriaenssens E.M."/>
            <person name="Foster-Nyarko E."/>
            <person name="Jarju S."/>
            <person name="Secka A."/>
            <person name="Antonio M."/>
            <person name="Oren A."/>
            <person name="Chaudhuri R.R."/>
            <person name="La Ragione R."/>
            <person name="Hildebrand F."/>
            <person name="Pallen M.J."/>
        </authorList>
    </citation>
    <scope>NUCLEOTIDE SEQUENCE</scope>
    <source>
        <strain evidence="6">2889</strain>
    </source>
</reference>
<comment type="catalytic activity">
    <reaction evidence="4">
        <text>2 cob(II)alamin + reduced [electron-transfer flavoprotein] + 2 ATP = 2 adenosylcob(III)alamin + 2 triphosphate + oxidized [electron-transfer flavoprotein] + 3 H(+)</text>
        <dbReference type="Rhea" id="RHEA:28671"/>
        <dbReference type="Rhea" id="RHEA-COMP:10685"/>
        <dbReference type="Rhea" id="RHEA-COMP:10686"/>
        <dbReference type="ChEBI" id="CHEBI:15378"/>
        <dbReference type="ChEBI" id="CHEBI:16304"/>
        <dbReference type="ChEBI" id="CHEBI:18036"/>
        <dbReference type="ChEBI" id="CHEBI:18408"/>
        <dbReference type="ChEBI" id="CHEBI:30616"/>
        <dbReference type="ChEBI" id="CHEBI:57692"/>
        <dbReference type="ChEBI" id="CHEBI:58307"/>
        <dbReference type="EC" id="2.5.1.17"/>
    </reaction>
</comment>
<comment type="caution">
    <text evidence="6">The sequence shown here is derived from an EMBL/GenBank/DDBJ whole genome shotgun (WGS) entry which is preliminary data.</text>
</comment>
<evidence type="ECO:0000256" key="4">
    <source>
        <dbReference type="RuleBase" id="RU366026"/>
    </source>
</evidence>
<evidence type="ECO:0000313" key="7">
    <source>
        <dbReference type="Proteomes" id="UP000823612"/>
    </source>
</evidence>
<protein>
    <recommendedName>
        <fullName evidence="4">Corrinoid adenosyltransferase</fullName>
        <ecNumber evidence="4">2.5.1.17</ecNumber>
    </recommendedName>
    <alternativeName>
        <fullName evidence="4">Cob(II)alamin adenosyltransferase</fullName>
    </alternativeName>
    <alternativeName>
        <fullName evidence="4">Cob(II)yrinic acid a,c-diamide adenosyltransferase</fullName>
    </alternativeName>
    <alternativeName>
        <fullName evidence="4">Cobinamide/cobalamin adenosyltransferase</fullName>
    </alternativeName>
</protein>
<organism evidence="6 7">
    <name type="scientific">Candidatus Pullibacteroides excrementavium</name>
    <dbReference type="NCBI Taxonomy" id="2840905"/>
    <lineage>
        <taxon>Bacteria</taxon>
        <taxon>Pseudomonadati</taxon>
        <taxon>Bacteroidota</taxon>
        <taxon>Bacteroidia</taxon>
        <taxon>Bacteroidales</taxon>
        <taxon>Candidatus Pullibacteroides</taxon>
    </lineage>
</organism>